<organism evidence="1 2">
    <name type="scientific">Jimgerdemannia flammicorona</name>
    <dbReference type="NCBI Taxonomy" id="994334"/>
    <lineage>
        <taxon>Eukaryota</taxon>
        <taxon>Fungi</taxon>
        <taxon>Fungi incertae sedis</taxon>
        <taxon>Mucoromycota</taxon>
        <taxon>Mucoromycotina</taxon>
        <taxon>Endogonomycetes</taxon>
        <taxon>Endogonales</taxon>
        <taxon>Endogonaceae</taxon>
        <taxon>Jimgerdemannia</taxon>
    </lineage>
</organism>
<proteinExistence type="predicted"/>
<evidence type="ECO:0000313" key="2">
    <source>
        <dbReference type="Proteomes" id="UP000274822"/>
    </source>
</evidence>
<dbReference type="EMBL" id="RBNJ01004396">
    <property type="protein sequence ID" value="RUS30015.1"/>
    <property type="molecule type" value="Genomic_DNA"/>
</dbReference>
<gene>
    <name evidence="1" type="ORF">BC938DRAFT_479952</name>
</gene>
<dbReference type="Proteomes" id="UP000274822">
    <property type="component" value="Unassembled WGS sequence"/>
</dbReference>
<evidence type="ECO:0000313" key="1">
    <source>
        <dbReference type="EMBL" id="RUS30015.1"/>
    </source>
</evidence>
<reference evidence="1 2" key="1">
    <citation type="journal article" date="2018" name="New Phytol.">
        <title>Phylogenomics of Endogonaceae and evolution of mycorrhizas within Mucoromycota.</title>
        <authorList>
            <person name="Chang Y."/>
            <person name="Desiro A."/>
            <person name="Na H."/>
            <person name="Sandor L."/>
            <person name="Lipzen A."/>
            <person name="Clum A."/>
            <person name="Barry K."/>
            <person name="Grigoriev I.V."/>
            <person name="Martin F.M."/>
            <person name="Stajich J.E."/>
            <person name="Smith M.E."/>
            <person name="Bonito G."/>
            <person name="Spatafora J.W."/>
        </authorList>
    </citation>
    <scope>NUCLEOTIDE SEQUENCE [LARGE SCALE GENOMIC DNA]</scope>
    <source>
        <strain evidence="1 2">AD002</strain>
    </source>
</reference>
<name>A0A433QJS0_9FUNG</name>
<comment type="caution">
    <text evidence="1">The sequence shown here is derived from an EMBL/GenBank/DDBJ whole genome shotgun (WGS) entry which is preliminary data.</text>
</comment>
<dbReference type="AlphaFoldDB" id="A0A433QJS0"/>
<sequence>MDPCFPIGNYILNMLTAGWAKDYLIDIQFDLRNCAPSFRLLNRTKQPRVRNNPKAHWLPPFIPLSRLVEPDDYVPISDCCQSDI</sequence>
<accession>A0A433QJS0</accession>
<keyword evidence="2" id="KW-1185">Reference proteome</keyword>
<protein>
    <submittedName>
        <fullName evidence="1">Uncharacterized protein</fullName>
    </submittedName>
</protein>